<evidence type="ECO:0000256" key="1">
    <source>
        <dbReference type="ARBA" id="ARBA00006484"/>
    </source>
</evidence>
<dbReference type="SUPFAM" id="SSF51735">
    <property type="entry name" value="NAD(P)-binding Rossmann-fold domains"/>
    <property type="match status" value="1"/>
</dbReference>
<evidence type="ECO:0000256" key="2">
    <source>
        <dbReference type="ARBA" id="ARBA00023002"/>
    </source>
</evidence>
<feature type="compositionally biased region" description="Basic and acidic residues" evidence="3">
    <location>
        <begin position="78"/>
        <end position="93"/>
    </location>
</feature>
<dbReference type="InterPro" id="IPR002347">
    <property type="entry name" value="SDR_fam"/>
</dbReference>
<keyword evidence="2" id="KW-0560">Oxidoreductase</keyword>
<dbReference type="Pfam" id="PF13561">
    <property type="entry name" value="adh_short_C2"/>
    <property type="match status" value="1"/>
</dbReference>
<dbReference type="InterPro" id="IPR036291">
    <property type="entry name" value="NAD(P)-bd_dom_sf"/>
</dbReference>
<dbReference type="AlphaFoldDB" id="A0A140E014"/>
<dbReference type="PANTHER" id="PTHR24321">
    <property type="entry name" value="DEHYDROGENASES, SHORT CHAIN"/>
    <property type="match status" value="1"/>
</dbReference>
<dbReference type="EMBL" id="KU144998">
    <property type="protein sequence ID" value="AMK59626.1"/>
    <property type="molecule type" value="Genomic_DNA"/>
</dbReference>
<proteinExistence type="inferred from homology"/>
<dbReference type="PRINTS" id="PR00081">
    <property type="entry name" value="GDHRDH"/>
</dbReference>
<evidence type="ECO:0000256" key="3">
    <source>
        <dbReference type="SAM" id="MobiDB-lite"/>
    </source>
</evidence>
<protein>
    <submittedName>
        <fullName evidence="4">Short-chain dehydrogenase/reductase SDR</fullName>
    </submittedName>
</protein>
<name>A0A140E014_9BACT</name>
<dbReference type="GO" id="GO:0016491">
    <property type="term" value="F:oxidoreductase activity"/>
    <property type="evidence" value="ECO:0007669"/>
    <property type="project" value="UniProtKB-KW"/>
</dbReference>
<dbReference type="CDD" id="cd05233">
    <property type="entry name" value="SDR_c"/>
    <property type="match status" value="1"/>
</dbReference>
<sequence>MLHQIAAMKAPGSGAIINAASIAGVRSMSGGVAYRVSKHGVISLARAAAMDCGRYNIRVNAVCPGLIATPMTVSTGGRQEREGAAGQRRDSSRSKARGGR</sequence>
<comment type="similarity">
    <text evidence="1">Belongs to the short-chain dehydrogenases/reductases (SDR) family.</text>
</comment>
<dbReference type="Gene3D" id="3.40.50.720">
    <property type="entry name" value="NAD(P)-binding Rossmann-like Domain"/>
    <property type="match status" value="1"/>
</dbReference>
<accession>A0A140E014</accession>
<organism evidence="4">
    <name type="scientific">uncultured bacterium UPO78</name>
    <dbReference type="NCBI Taxonomy" id="1776995"/>
    <lineage>
        <taxon>Bacteria</taxon>
        <taxon>environmental samples</taxon>
    </lineage>
</organism>
<reference evidence="4" key="1">
    <citation type="journal article" date="2016" name="Appl. Environ. Microbiol.">
        <title>Functional Metagenomics of a Biostimulated Petroleum-Contaminated Soil Reveals an Extraordinary Diversity of Extradiol Dioxygenases.</title>
        <authorList>
            <person name="Terron-Gonzalez L."/>
            <person name="Martin-Cabello G."/>
            <person name="Ferrer M."/>
            <person name="Santero E."/>
        </authorList>
    </citation>
    <scope>NUCLEOTIDE SEQUENCE</scope>
</reference>
<dbReference type="PANTHER" id="PTHR24321:SF8">
    <property type="entry name" value="ESTRADIOL 17-BETA-DEHYDROGENASE 8-RELATED"/>
    <property type="match status" value="1"/>
</dbReference>
<feature type="region of interest" description="Disordered" evidence="3">
    <location>
        <begin position="71"/>
        <end position="100"/>
    </location>
</feature>
<evidence type="ECO:0000313" key="4">
    <source>
        <dbReference type="EMBL" id="AMK59626.1"/>
    </source>
</evidence>